<dbReference type="KEGG" id="ztr:MYCGRDRAFT_97969"/>
<dbReference type="GeneID" id="13399206"/>
<dbReference type="InParanoid" id="F9XRX6"/>
<evidence type="ECO:0000313" key="2">
    <source>
        <dbReference type="EMBL" id="EGP81995.1"/>
    </source>
</evidence>
<dbReference type="HOGENOM" id="CLU_2279698_0_0_1"/>
<gene>
    <name evidence="2" type="ORF">MYCGRDRAFT_97969</name>
</gene>
<evidence type="ECO:0000313" key="3">
    <source>
        <dbReference type="Proteomes" id="UP000008062"/>
    </source>
</evidence>
<feature type="region of interest" description="Disordered" evidence="1">
    <location>
        <begin position="51"/>
        <end position="87"/>
    </location>
</feature>
<reference evidence="2 3" key="1">
    <citation type="journal article" date="2011" name="PLoS Genet.">
        <title>Finished genome of the fungal wheat pathogen Mycosphaerella graminicola reveals dispensome structure, chromosome plasticity, and stealth pathogenesis.</title>
        <authorList>
            <person name="Goodwin S.B."/>
            <person name="Ben M'barek S."/>
            <person name="Dhillon B."/>
            <person name="Wittenberg A.H.J."/>
            <person name="Crane C.F."/>
            <person name="Hane J.K."/>
            <person name="Foster A.J."/>
            <person name="Van der Lee T.A.J."/>
            <person name="Grimwood J."/>
            <person name="Aerts A."/>
            <person name="Antoniw J."/>
            <person name="Bailey A."/>
            <person name="Bluhm B."/>
            <person name="Bowler J."/>
            <person name="Bristow J."/>
            <person name="van der Burgt A."/>
            <person name="Canto-Canche B."/>
            <person name="Churchill A.C.L."/>
            <person name="Conde-Ferraez L."/>
            <person name="Cools H.J."/>
            <person name="Coutinho P.M."/>
            <person name="Csukai M."/>
            <person name="Dehal P."/>
            <person name="De Wit P."/>
            <person name="Donzelli B."/>
            <person name="van de Geest H.C."/>
            <person name="van Ham R.C.H.J."/>
            <person name="Hammond-Kosack K.E."/>
            <person name="Henrissat B."/>
            <person name="Kilian A."/>
            <person name="Kobayashi A.K."/>
            <person name="Koopmann E."/>
            <person name="Kourmpetis Y."/>
            <person name="Kuzniar A."/>
            <person name="Lindquist E."/>
            <person name="Lombard V."/>
            <person name="Maliepaard C."/>
            <person name="Martins N."/>
            <person name="Mehrabi R."/>
            <person name="Nap J.P.H."/>
            <person name="Ponomarenko A."/>
            <person name="Rudd J.J."/>
            <person name="Salamov A."/>
            <person name="Schmutz J."/>
            <person name="Schouten H.J."/>
            <person name="Shapiro H."/>
            <person name="Stergiopoulos I."/>
            <person name="Torriani S.F.F."/>
            <person name="Tu H."/>
            <person name="de Vries R.P."/>
            <person name="Waalwijk C."/>
            <person name="Ware S.B."/>
            <person name="Wiebenga A."/>
            <person name="Zwiers L.-H."/>
            <person name="Oliver R.P."/>
            <person name="Grigoriev I.V."/>
            <person name="Kema G.H.J."/>
        </authorList>
    </citation>
    <scope>NUCLEOTIDE SEQUENCE [LARGE SCALE GENOMIC DNA]</scope>
    <source>
        <strain evidence="3">CBS 115943 / IPO323</strain>
    </source>
</reference>
<sequence length="102" mass="11276">MDEPDSSTEDAVIGAAGSRAPSGELDTSHKSRQSASFNGYWPPAITIRYRESNSTEEDIEEMEESRGLLDKSGGTMSDEEEEEDIDDSVIHDMDHFKTFSLA</sequence>
<feature type="region of interest" description="Disordered" evidence="1">
    <location>
        <begin position="1"/>
        <end position="39"/>
    </location>
</feature>
<feature type="compositionally biased region" description="Acidic residues" evidence="1">
    <location>
        <begin position="54"/>
        <end position="63"/>
    </location>
</feature>
<name>F9XRX6_ZYMTI</name>
<protein>
    <submittedName>
        <fullName evidence="2">Uncharacterized protein</fullName>
    </submittedName>
</protein>
<dbReference type="STRING" id="336722.F9XRX6"/>
<evidence type="ECO:0000256" key="1">
    <source>
        <dbReference type="SAM" id="MobiDB-lite"/>
    </source>
</evidence>
<keyword evidence="3" id="KW-1185">Reference proteome</keyword>
<dbReference type="EMBL" id="CM001214">
    <property type="protein sequence ID" value="EGP81995.1"/>
    <property type="molecule type" value="Genomic_DNA"/>
</dbReference>
<dbReference type="AlphaFoldDB" id="F9XRX6"/>
<proteinExistence type="predicted"/>
<organism evidence="2 3">
    <name type="scientific">Zymoseptoria tritici (strain CBS 115943 / IPO323)</name>
    <name type="common">Speckled leaf blotch fungus</name>
    <name type="synonym">Septoria tritici</name>
    <dbReference type="NCBI Taxonomy" id="336722"/>
    <lineage>
        <taxon>Eukaryota</taxon>
        <taxon>Fungi</taxon>
        <taxon>Dikarya</taxon>
        <taxon>Ascomycota</taxon>
        <taxon>Pezizomycotina</taxon>
        <taxon>Dothideomycetes</taxon>
        <taxon>Dothideomycetidae</taxon>
        <taxon>Mycosphaerellales</taxon>
        <taxon>Mycosphaerellaceae</taxon>
        <taxon>Zymoseptoria</taxon>
    </lineage>
</organism>
<feature type="compositionally biased region" description="Acidic residues" evidence="1">
    <location>
        <begin position="77"/>
        <end position="87"/>
    </location>
</feature>
<accession>F9XRX6</accession>
<dbReference type="Proteomes" id="UP000008062">
    <property type="component" value="Chromosome 19"/>
</dbReference>
<dbReference type="RefSeq" id="XP_003847019.1">
    <property type="nucleotide sequence ID" value="XM_003846971.1"/>
</dbReference>